<keyword evidence="4" id="KW-0456">Lyase</keyword>
<comment type="similarity">
    <text evidence="1">Belongs to the Gfa family.</text>
</comment>
<evidence type="ECO:0000313" key="6">
    <source>
        <dbReference type="EMBL" id="PRP85750.1"/>
    </source>
</evidence>
<dbReference type="PANTHER" id="PTHR33337:SF40">
    <property type="entry name" value="CENP-V_GFA DOMAIN-CONTAINING PROTEIN-RELATED"/>
    <property type="match status" value="1"/>
</dbReference>
<dbReference type="SUPFAM" id="SSF51316">
    <property type="entry name" value="Mss4-like"/>
    <property type="match status" value="1"/>
</dbReference>
<feature type="domain" description="CENP-V/GFA" evidence="5">
    <location>
        <begin position="2"/>
        <end position="125"/>
    </location>
</feature>
<name>A0A2P6NP72_9EUKA</name>
<dbReference type="AlphaFoldDB" id="A0A2P6NP72"/>
<keyword evidence="2" id="KW-0479">Metal-binding</keyword>
<evidence type="ECO:0000313" key="7">
    <source>
        <dbReference type="Proteomes" id="UP000241769"/>
    </source>
</evidence>
<dbReference type="InParanoid" id="A0A2P6NP72"/>
<organism evidence="6 7">
    <name type="scientific">Planoprotostelium fungivorum</name>
    <dbReference type="NCBI Taxonomy" id="1890364"/>
    <lineage>
        <taxon>Eukaryota</taxon>
        <taxon>Amoebozoa</taxon>
        <taxon>Evosea</taxon>
        <taxon>Variosea</taxon>
        <taxon>Cavosteliida</taxon>
        <taxon>Cavosteliaceae</taxon>
        <taxon>Planoprotostelium</taxon>
    </lineage>
</organism>
<dbReference type="GO" id="GO:0016846">
    <property type="term" value="F:carbon-sulfur lyase activity"/>
    <property type="evidence" value="ECO:0007669"/>
    <property type="project" value="InterPro"/>
</dbReference>
<dbReference type="PROSITE" id="PS51891">
    <property type="entry name" value="CENP_V_GFA"/>
    <property type="match status" value="1"/>
</dbReference>
<comment type="caution">
    <text evidence="6">The sequence shown here is derived from an EMBL/GenBank/DDBJ whole genome shotgun (WGS) entry which is preliminary data.</text>
</comment>
<proteinExistence type="inferred from homology"/>
<evidence type="ECO:0000256" key="1">
    <source>
        <dbReference type="ARBA" id="ARBA00005495"/>
    </source>
</evidence>
<dbReference type="OrthoDB" id="428768at2759"/>
<dbReference type="Gene3D" id="3.90.1590.10">
    <property type="entry name" value="glutathione-dependent formaldehyde- activating enzyme (gfa)"/>
    <property type="match status" value="1"/>
</dbReference>
<evidence type="ECO:0000256" key="3">
    <source>
        <dbReference type="ARBA" id="ARBA00022833"/>
    </source>
</evidence>
<accession>A0A2P6NP72</accession>
<sequence length="137" mass="14818">MSTGSCLCGDYKFSFPAEPVAYVSCHCIPCRKASGGMNSLNWIVPADSIKVTSSSGTRSWSRKGDSGKNLTYVSCETCGTVVHVDAEAMGPNRILKIGTFDDQSFLEKIGAPKLQIYMKNCASWELPYTNAASKQES</sequence>
<gene>
    <name evidence="6" type="ORF">PROFUN_06344</name>
</gene>
<dbReference type="Pfam" id="PF04828">
    <property type="entry name" value="GFA"/>
    <property type="match status" value="1"/>
</dbReference>
<keyword evidence="3" id="KW-0862">Zinc</keyword>
<dbReference type="PANTHER" id="PTHR33337">
    <property type="entry name" value="GFA DOMAIN-CONTAINING PROTEIN"/>
    <property type="match status" value="1"/>
</dbReference>
<keyword evidence="7" id="KW-1185">Reference proteome</keyword>
<dbReference type="EMBL" id="MDYQ01000040">
    <property type="protein sequence ID" value="PRP85750.1"/>
    <property type="molecule type" value="Genomic_DNA"/>
</dbReference>
<evidence type="ECO:0000256" key="4">
    <source>
        <dbReference type="ARBA" id="ARBA00023239"/>
    </source>
</evidence>
<dbReference type="InterPro" id="IPR011057">
    <property type="entry name" value="Mss4-like_sf"/>
</dbReference>
<evidence type="ECO:0000259" key="5">
    <source>
        <dbReference type="PROSITE" id="PS51891"/>
    </source>
</evidence>
<reference evidence="6 7" key="1">
    <citation type="journal article" date="2018" name="Genome Biol. Evol.">
        <title>Multiple Roots of Fruiting Body Formation in Amoebozoa.</title>
        <authorList>
            <person name="Hillmann F."/>
            <person name="Forbes G."/>
            <person name="Novohradska S."/>
            <person name="Ferling I."/>
            <person name="Riege K."/>
            <person name="Groth M."/>
            <person name="Westermann M."/>
            <person name="Marz M."/>
            <person name="Spaller T."/>
            <person name="Winckler T."/>
            <person name="Schaap P."/>
            <person name="Glockner G."/>
        </authorList>
    </citation>
    <scope>NUCLEOTIDE SEQUENCE [LARGE SCALE GENOMIC DNA]</scope>
    <source>
        <strain evidence="6 7">Jena</strain>
    </source>
</reference>
<dbReference type="GO" id="GO:0046872">
    <property type="term" value="F:metal ion binding"/>
    <property type="evidence" value="ECO:0007669"/>
    <property type="project" value="UniProtKB-KW"/>
</dbReference>
<dbReference type="Proteomes" id="UP000241769">
    <property type="component" value="Unassembled WGS sequence"/>
</dbReference>
<dbReference type="InterPro" id="IPR006913">
    <property type="entry name" value="CENP-V/GFA"/>
</dbReference>
<dbReference type="STRING" id="1890364.A0A2P6NP72"/>
<evidence type="ECO:0000256" key="2">
    <source>
        <dbReference type="ARBA" id="ARBA00022723"/>
    </source>
</evidence>
<protein>
    <recommendedName>
        <fullName evidence="5">CENP-V/GFA domain-containing protein</fullName>
    </recommendedName>
</protein>